<dbReference type="SUPFAM" id="SSF55874">
    <property type="entry name" value="ATPase domain of HSP90 chaperone/DNA topoisomerase II/histidine kinase"/>
    <property type="match status" value="1"/>
</dbReference>
<name>A0A0B0HFP6_SOVGS</name>
<keyword evidence="4" id="KW-0808">Transferase</keyword>
<protein>
    <recommendedName>
        <fullName evidence="2">histidine kinase</fullName>
        <ecNumber evidence="2">2.7.13.3</ecNumber>
    </recommendedName>
</protein>
<keyword evidence="3" id="KW-0597">Phosphoprotein</keyword>
<dbReference type="SUPFAM" id="SSF47384">
    <property type="entry name" value="Homodimeric domain of signal transducing histidine kinase"/>
    <property type="match status" value="1"/>
</dbReference>
<evidence type="ECO:0000256" key="1">
    <source>
        <dbReference type="ARBA" id="ARBA00000085"/>
    </source>
</evidence>
<dbReference type="PROSITE" id="PS50109">
    <property type="entry name" value="HIS_KIN"/>
    <property type="match status" value="1"/>
</dbReference>
<dbReference type="CDD" id="cd00082">
    <property type="entry name" value="HisKA"/>
    <property type="match status" value="1"/>
</dbReference>
<dbReference type="InterPro" id="IPR004358">
    <property type="entry name" value="Sig_transdc_His_kin-like_C"/>
</dbReference>
<dbReference type="InterPro" id="IPR050736">
    <property type="entry name" value="Sensor_HK_Regulatory"/>
</dbReference>
<dbReference type="Pfam" id="PF02518">
    <property type="entry name" value="HATPase_c"/>
    <property type="match status" value="1"/>
</dbReference>
<dbReference type="RefSeq" id="WP_052132023.1">
    <property type="nucleotide sequence ID" value="NZ_JRAA01000001.1"/>
</dbReference>
<dbReference type="SMART" id="SM00388">
    <property type="entry name" value="HisKA"/>
    <property type="match status" value="1"/>
</dbReference>
<evidence type="ECO:0000313" key="11">
    <source>
        <dbReference type="Proteomes" id="UP000030856"/>
    </source>
</evidence>
<dbReference type="InterPro" id="IPR036890">
    <property type="entry name" value="HATPase_C_sf"/>
</dbReference>
<dbReference type="InterPro" id="IPR001789">
    <property type="entry name" value="Sig_transdc_resp-reg_receiver"/>
</dbReference>
<evidence type="ECO:0000256" key="4">
    <source>
        <dbReference type="ARBA" id="ARBA00022679"/>
    </source>
</evidence>
<gene>
    <name evidence="10" type="ORF">JV46_21910</name>
</gene>
<dbReference type="Gene3D" id="3.30.565.10">
    <property type="entry name" value="Histidine kinase-like ATPase, C-terminal domain"/>
    <property type="match status" value="1"/>
</dbReference>
<dbReference type="InterPro" id="IPR003594">
    <property type="entry name" value="HATPase_dom"/>
</dbReference>
<comment type="caution">
    <text evidence="10">The sequence shown here is derived from an EMBL/GenBank/DDBJ whole genome shotgun (WGS) entry which is preliminary data.</text>
</comment>
<dbReference type="InterPro" id="IPR005467">
    <property type="entry name" value="His_kinase_dom"/>
</dbReference>
<dbReference type="SMART" id="SM00387">
    <property type="entry name" value="HATPase_c"/>
    <property type="match status" value="1"/>
</dbReference>
<dbReference type="eggNOG" id="COG2205">
    <property type="taxonomic scope" value="Bacteria"/>
</dbReference>
<dbReference type="CDD" id="cd16922">
    <property type="entry name" value="HATPase_EvgS-ArcB-TorS-like"/>
    <property type="match status" value="1"/>
</dbReference>
<dbReference type="InterPro" id="IPR003661">
    <property type="entry name" value="HisK_dim/P_dom"/>
</dbReference>
<evidence type="ECO:0000256" key="5">
    <source>
        <dbReference type="ARBA" id="ARBA00022777"/>
    </source>
</evidence>
<evidence type="ECO:0000256" key="7">
    <source>
        <dbReference type="PROSITE-ProRule" id="PRU00169"/>
    </source>
</evidence>
<dbReference type="Pfam" id="PF00512">
    <property type="entry name" value="HisKA"/>
    <property type="match status" value="1"/>
</dbReference>
<dbReference type="EMBL" id="JRAA01000001">
    <property type="protein sequence ID" value="KHF26286.1"/>
    <property type="molecule type" value="Genomic_DNA"/>
</dbReference>
<evidence type="ECO:0000259" key="8">
    <source>
        <dbReference type="PROSITE" id="PS50109"/>
    </source>
</evidence>
<dbReference type="PANTHER" id="PTHR43711">
    <property type="entry name" value="TWO-COMPONENT HISTIDINE KINASE"/>
    <property type="match status" value="1"/>
</dbReference>
<dbReference type="InterPro" id="IPR011006">
    <property type="entry name" value="CheY-like_superfamily"/>
</dbReference>
<dbReference type="EC" id="2.7.13.3" evidence="2"/>
<dbReference type="InterPro" id="IPR036097">
    <property type="entry name" value="HisK_dim/P_sf"/>
</dbReference>
<dbReference type="Gene3D" id="3.40.50.2300">
    <property type="match status" value="1"/>
</dbReference>
<dbReference type="SUPFAM" id="SSF52172">
    <property type="entry name" value="CheY-like"/>
    <property type="match status" value="1"/>
</dbReference>
<dbReference type="PANTHER" id="PTHR43711:SF26">
    <property type="entry name" value="SENSOR HISTIDINE KINASE RCSC"/>
    <property type="match status" value="1"/>
</dbReference>
<dbReference type="FunFam" id="3.30.565.10:FF:000010">
    <property type="entry name" value="Sensor histidine kinase RcsC"/>
    <property type="match status" value="1"/>
</dbReference>
<feature type="domain" description="Response regulatory" evidence="9">
    <location>
        <begin position="644"/>
        <end position="755"/>
    </location>
</feature>
<dbReference type="Gene3D" id="1.10.287.130">
    <property type="match status" value="1"/>
</dbReference>
<evidence type="ECO:0000259" key="9">
    <source>
        <dbReference type="PROSITE" id="PS50110"/>
    </source>
</evidence>
<keyword evidence="6" id="KW-0902">Two-component regulatory system</keyword>
<accession>A0A0B0HFP6</accession>
<sequence length="761" mass="85661">MRLRTVILLTLLLFAVVPTLLFVAFSFPLMFDRMQSVYHQAHLQTLRADFRDLDEHLAGRREMTRVLAKLPEPGVVIGANSTDQARINDSRQRYTGWVNAVFGEQLDVVGISFIDRDEKKSFWLSRETSTSPFSQTQVQPDQPDSRLLQDAMEAGRSRVLVSPVYTSDDEQGRPHPRMHLVAPIHANDEKAVALVITTIDIGGLANAYRSTLWVDVKGRYIGATEQAGNNAFDDYVGLETLLTGNRISLWQDPDKGQIIWIPMFRSADGEPLWVGRVVGQSPFTDLLQNLLVRGLLISLPVLIGIWFVARRVTRSIDSIGNSLGQGVQRIVSDNSEVNFNWKRPIELKEVGENLSRLSVTHARNQRNLVSHTQELEESNRFKSEFLANVSHELKTPLNSILVLSKLLKESEELDSQKREQAAVINTAGRDLYRLIENILELSLLERMEQSPSLEETDLKQLILDTVELMRPQYEEKSLTLETRFDIASVPMIVTDNNKLKQILRNLLANALKFTEQGGVTISVNIDYSEASHSQPVHISVQDTGMGIPAEEQKRIFEAFRQADGSIRRRFGGTGLGLNISQRLAHMIGGKISLDSKPGEGARFTISLPLEYSPLIAPDEETTPAVEEQAPAVVTEKMPDYQGKHVLIIDDDVDNLLQLSRILSQWNIEAIIASDDEEIREALVENPDCLLTLVNLKLCESNKCDSIHLIEEQSYQCTLVAIGDEEHIDMSSKRFEHVLTPPFDAEKLKELIDHKLQSMKTD</sequence>
<comment type="caution">
    <text evidence="7">Lacks conserved residue(s) required for the propagation of feature annotation.</text>
</comment>
<reference evidence="10 11" key="1">
    <citation type="journal article" date="2014" name="BMC Genomics">
        <title>The genome of the intracellular bacterium of the coastal bivalve, Solemya velum: a blueprint for thriving in and out of symbiosis.</title>
        <authorList>
            <person name="Dmytrenko O."/>
            <person name="Russell S.L."/>
            <person name="Loo W.T."/>
            <person name="Fontanez K.M."/>
            <person name="Liao L."/>
            <person name="Roeselers G."/>
            <person name="Sharma R."/>
            <person name="Stewart F.J."/>
            <person name="Newton I.L."/>
            <person name="Woyke T."/>
            <person name="Wu D."/>
            <person name="Lang J.M."/>
            <person name="Eisen J.A."/>
            <person name="Cavanaugh C.M."/>
        </authorList>
    </citation>
    <scope>NUCLEOTIDE SEQUENCE [LARGE SCALE GENOMIC DNA]</scope>
    <source>
        <strain evidence="10 11">WH</strain>
    </source>
</reference>
<feature type="domain" description="Histidine kinase" evidence="8">
    <location>
        <begin position="388"/>
        <end position="611"/>
    </location>
</feature>
<dbReference type="PROSITE" id="PS50110">
    <property type="entry name" value="RESPONSE_REGULATORY"/>
    <property type="match status" value="1"/>
</dbReference>
<comment type="catalytic activity">
    <reaction evidence="1">
        <text>ATP + protein L-histidine = ADP + protein N-phospho-L-histidine.</text>
        <dbReference type="EC" id="2.7.13.3"/>
    </reaction>
</comment>
<keyword evidence="11" id="KW-1185">Reference proteome</keyword>
<dbReference type="STRING" id="2340.JV46_21910"/>
<evidence type="ECO:0000256" key="6">
    <source>
        <dbReference type="ARBA" id="ARBA00023012"/>
    </source>
</evidence>
<evidence type="ECO:0000256" key="2">
    <source>
        <dbReference type="ARBA" id="ARBA00012438"/>
    </source>
</evidence>
<dbReference type="Proteomes" id="UP000030856">
    <property type="component" value="Unassembled WGS sequence"/>
</dbReference>
<organism evidence="10 11">
    <name type="scientific">Solemya velum gill symbiont</name>
    <dbReference type="NCBI Taxonomy" id="2340"/>
    <lineage>
        <taxon>Bacteria</taxon>
        <taxon>Pseudomonadati</taxon>
        <taxon>Pseudomonadota</taxon>
        <taxon>Gammaproteobacteria</taxon>
        <taxon>sulfur-oxidizing symbionts</taxon>
    </lineage>
</organism>
<dbReference type="PATRIC" id="fig|2340.3.peg.795"/>
<keyword evidence="5 10" id="KW-0418">Kinase</keyword>
<dbReference type="OrthoDB" id="7051659at2"/>
<dbReference type="GO" id="GO:0000155">
    <property type="term" value="F:phosphorelay sensor kinase activity"/>
    <property type="evidence" value="ECO:0007669"/>
    <property type="project" value="InterPro"/>
</dbReference>
<dbReference type="AlphaFoldDB" id="A0A0B0HFP6"/>
<evidence type="ECO:0000256" key="3">
    <source>
        <dbReference type="ARBA" id="ARBA00022553"/>
    </source>
</evidence>
<proteinExistence type="predicted"/>
<dbReference type="PRINTS" id="PR00344">
    <property type="entry name" value="BCTRLSENSOR"/>
</dbReference>
<evidence type="ECO:0000313" key="10">
    <source>
        <dbReference type="EMBL" id="KHF26286.1"/>
    </source>
</evidence>